<evidence type="ECO:0000256" key="1">
    <source>
        <dbReference type="SAM" id="MobiDB-lite"/>
    </source>
</evidence>
<accession>A0A4R7AZH6</accession>
<organism evidence="2 3">
    <name type="scientific">Paludibacterium purpuratum</name>
    <dbReference type="NCBI Taxonomy" id="1144873"/>
    <lineage>
        <taxon>Bacteria</taxon>
        <taxon>Pseudomonadati</taxon>
        <taxon>Pseudomonadota</taxon>
        <taxon>Betaproteobacteria</taxon>
        <taxon>Neisseriales</taxon>
        <taxon>Chromobacteriaceae</taxon>
        <taxon>Paludibacterium</taxon>
    </lineage>
</organism>
<sequence>MLSDEPEPRPGIRDDKHEKEIVADNARPP</sequence>
<name>A0A4R7AZH6_9NEIS</name>
<proteinExistence type="predicted"/>
<protein>
    <submittedName>
        <fullName evidence="2">Uncharacterized protein</fullName>
    </submittedName>
</protein>
<gene>
    <name evidence="2" type="ORF">DFP86_115106</name>
</gene>
<reference evidence="2 3" key="1">
    <citation type="submission" date="2019-03" db="EMBL/GenBank/DDBJ databases">
        <title>Genomic Encyclopedia of Type Strains, Phase III (KMG-III): the genomes of soil and plant-associated and newly described type strains.</title>
        <authorList>
            <person name="Whitman W."/>
        </authorList>
    </citation>
    <scope>NUCLEOTIDE SEQUENCE [LARGE SCALE GENOMIC DNA]</scope>
    <source>
        <strain evidence="2 3">CECT 8976</strain>
    </source>
</reference>
<dbReference type="EMBL" id="SNZP01000015">
    <property type="protein sequence ID" value="TDR73074.1"/>
    <property type="molecule type" value="Genomic_DNA"/>
</dbReference>
<evidence type="ECO:0000313" key="2">
    <source>
        <dbReference type="EMBL" id="TDR73074.1"/>
    </source>
</evidence>
<dbReference type="AlphaFoldDB" id="A0A4R7AZH6"/>
<dbReference type="Proteomes" id="UP000295611">
    <property type="component" value="Unassembled WGS sequence"/>
</dbReference>
<comment type="caution">
    <text evidence="2">The sequence shown here is derived from an EMBL/GenBank/DDBJ whole genome shotgun (WGS) entry which is preliminary data.</text>
</comment>
<keyword evidence="3" id="KW-1185">Reference proteome</keyword>
<feature type="compositionally biased region" description="Basic and acidic residues" evidence="1">
    <location>
        <begin position="1"/>
        <end position="22"/>
    </location>
</feature>
<feature type="region of interest" description="Disordered" evidence="1">
    <location>
        <begin position="1"/>
        <end position="29"/>
    </location>
</feature>
<evidence type="ECO:0000313" key="3">
    <source>
        <dbReference type="Proteomes" id="UP000295611"/>
    </source>
</evidence>